<keyword evidence="2" id="KW-0812">Transmembrane</keyword>
<keyword evidence="2" id="KW-1133">Transmembrane helix</keyword>
<dbReference type="PROSITE" id="PS01258">
    <property type="entry name" value="BH2"/>
    <property type="match status" value="1"/>
</dbReference>
<name>A0ABR7EU15_9FIRM</name>
<keyword evidence="2" id="KW-0472">Membrane</keyword>
<feature type="domain" description="DUF4367" evidence="3">
    <location>
        <begin position="156"/>
        <end position="257"/>
    </location>
</feature>
<reference evidence="4 5" key="1">
    <citation type="submission" date="2020-08" db="EMBL/GenBank/DDBJ databases">
        <title>Genome public.</title>
        <authorList>
            <person name="Liu C."/>
            <person name="Sun Q."/>
        </authorList>
    </citation>
    <scope>NUCLEOTIDE SEQUENCE [LARGE SCALE GENOMIC DNA]</scope>
    <source>
        <strain evidence="4 5">NSJ-36</strain>
    </source>
</reference>
<dbReference type="Pfam" id="PF14285">
    <property type="entry name" value="DUF4367"/>
    <property type="match status" value="1"/>
</dbReference>
<comment type="caution">
    <text evidence="4">The sequence shown here is derived from an EMBL/GenBank/DDBJ whole genome shotgun (WGS) entry which is preliminary data.</text>
</comment>
<dbReference type="InterPro" id="IPR020726">
    <property type="entry name" value="Bcl2_BH2_motif_CS"/>
</dbReference>
<dbReference type="EMBL" id="JACOOY010000002">
    <property type="protein sequence ID" value="MBC5664050.1"/>
    <property type="molecule type" value="Genomic_DNA"/>
</dbReference>
<evidence type="ECO:0000259" key="3">
    <source>
        <dbReference type="Pfam" id="PF14285"/>
    </source>
</evidence>
<dbReference type="RefSeq" id="WP_158580503.1">
    <property type="nucleotide sequence ID" value="NZ_JACOOY010000002.1"/>
</dbReference>
<evidence type="ECO:0000256" key="1">
    <source>
        <dbReference type="ARBA" id="ARBA00009458"/>
    </source>
</evidence>
<gene>
    <name evidence="4" type="ORF">H8S07_01950</name>
</gene>
<evidence type="ECO:0000313" key="4">
    <source>
        <dbReference type="EMBL" id="MBC5664050.1"/>
    </source>
</evidence>
<dbReference type="Proteomes" id="UP000647235">
    <property type="component" value="Unassembled WGS sequence"/>
</dbReference>
<organism evidence="4 5">
    <name type="scientific">Dorea hominis</name>
    <dbReference type="NCBI Taxonomy" id="2763040"/>
    <lineage>
        <taxon>Bacteria</taxon>
        <taxon>Bacillati</taxon>
        <taxon>Bacillota</taxon>
        <taxon>Clostridia</taxon>
        <taxon>Lachnospirales</taxon>
        <taxon>Lachnospiraceae</taxon>
        <taxon>Dorea</taxon>
    </lineage>
</organism>
<comment type="similarity">
    <text evidence="1">Belongs to the Bcl-2 family.</text>
</comment>
<protein>
    <submittedName>
        <fullName evidence="4">DUF4367 domain-containing protein</fullName>
    </submittedName>
</protein>
<feature type="transmembrane region" description="Helical" evidence="2">
    <location>
        <begin position="93"/>
        <end position="111"/>
    </location>
</feature>
<evidence type="ECO:0000313" key="5">
    <source>
        <dbReference type="Proteomes" id="UP000647235"/>
    </source>
</evidence>
<proteinExistence type="inferred from homology"/>
<evidence type="ECO:0000256" key="2">
    <source>
        <dbReference type="SAM" id="Phobius"/>
    </source>
</evidence>
<keyword evidence="5" id="KW-1185">Reference proteome</keyword>
<accession>A0ABR7EU15</accession>
<dbReference type="InterPro" id="IPR025377">
    <property type="entry name" value="DUF4367"/>
</dbReference>
<sequence length="263" mass="31577">MEMNRISDELLREAVKQACEREGTYYEEFTKDAKHHFSIRHQIRMRRLYRKMKRKKAEELVDRYRVYTYPRQEADAGKKQFTSYRVTRLHPKFLLIVILLMISMSMTVFAIEPIREGIYQLIEKCFSDHTDISFEKVQSEIKGQEEEIKEFKPQKLEYVPEGYVLENEETDETFLMYSADYVNEEDYSLFYEQTAIQFFTPSISSNGKRMEKIDVKNKYGYWIEDTGGWNHLIYVNDGYVYYLSGHENIDNLISILEKNKKIK</sequence>